<dbReference type="KEGG" id="tasa:A1Q1_07392"/>
<protein>
    <submittedName>
        <fullName evidence="2">Uncharacterized protein</fullName>
    </submittedName>
</protein>
<dbReference type="RefSeq" id="XP_014183103.1">
    <property type="nucleotide sequence ID" value="XM_014327628.1"/>
</dbReference>
<reference evidence="2 3" key="1">
    <citation type="journal article" date="2012" name="Eukaryot. Cell">
        <title>Draft genome sequence of CBS 2479, the standard type strain of Trichosporon asahii.</title>
        <authorList>
            <person name="Yang R.Y."/>
            <person name="Li H.T."/>
            <person name="Zhu H."/>
            <person name="Zhou G.P."/>
            <person name="Wang M."/>
            <person name="Wang L."/>
        </authorList>
    </citation>
    <scope>NUCLEOTIDE SEQUENCE [LARGE SCALE GENOMIC DNA]</scope>
    <source>
        <strain evidence="3">ATCC 90039 / CBS 2479 / JCM 2466 / KCTC 7840 / NCYC 2677 / UAMH 7654</strain>
    </source>
</reference>
<dbReference type="VEuPathDB" id="FungiDB:A1Q1_07392"/>
<dbReference type="Proteomes" id="UP000002748">
    <property type="component" value="Unassembled WGS sequence"/>
</dbReference>
<gene>
    <name evidence="2" type="ORF">A1Q1_07392</name>
</gene>
<feature type="compositionally biased region" description="Polar residues" evidence="1">
    <location>
        <begin position="50"/>
        <end position="62"/>
    </location>
</feature>
<feature type="region of interest" description="Disordered" evidence="1">
    <location>
        <begin position="47"/>
        <end position="122"/>
    </location>
</feature>
<dbReference type="AlphaFoldDB" id="J4UIC5"/>
<accession>J4UIC5</accession>
<dbReference type="EMBL" id="ALBS01000057">
    <property type="protein sequence ID" value="EJT51420.1"/>
    <property type="molecule type" value="Genomic_DNA"/>
</dbReference>
<feature type="compositionally biased region" description="Basic and acidic residues" evidence="1">
    <location>
        <begin position="72"/>
        <end position="81"/>
    </location>
</feature>
<organism evidence="2 3">
    <name type="scientific">Trichosporon asahii var. asahii (strain ATCC 90039 / CBS 2479 / JCM 2466 / KCTC 7840 / NBRC 103889/ NCYC 2677 / UAMH 7654)</name>
    <name type="common">Yeast</name>
    <dbReference type="NCBI Taxonomy" id="1186058"/>
    <lineage>
        <taxon>Eukaryota</taxon>
        <taxon>Fungi</taxon>
        <taxon>Dikarya</taxon>
        <taxon>Basidiomycota</taxon>
        <taxon>Agaricomycotina</taxon>
        <taxon>Tremellomycetes</taxon>
        <taxon>Trichosporonales</taxon>
        <taxon>Trichosporonaceae</taxon>
        <taxon>Trichosporon</taxon>
    </lineage>
</organism>
<name>J4UIC5_TRIAS</name>
<evidence type="ECO:0000313" key="3">
    <source>
        <dbReference type="Proteomes" id="UP000002748"/>
    </source>
</evidence>
<proteinExistence type="predicted"/>
<evidence type="ECO:0000256" key="1">
    <source>
        <dbReference type="SAM" id="MobiDB-lite"/>
    </source>
</evidence>
<dbReference type="HOGENOM" id="CLU_2028341_0_0_1"/>
<sequence length="122" mass="13484">MIRCLRSTHSTALSHAQVQALDRCLPSGSSDGGGTRNTAYLEAKLRLLDSDSSTSQQRSLPSVPNMPPPKGYPDEKADLRAAHAQPTNAGFSRESRDRVQEAREEYRKEKRRLQEDDSACIG</sequence>
<evidence type="ECO:0000313" key="2">
    <source>
        <dbReference type="EMBL" id="EJT51420.1"/>
    </source>
</evidence>
<comment type="caution">
    <text evidence="2">The sequence shown here is derived from an EMBL/GenBank/DDBJ whole genome shotgun (WGS) entry which is preliminary data.</text>
</comment>
<dbReference type="GeneID" id="25990904"/>
<feature type="compositionally biased region" description="Basic and acidic residues" evidence="1">
    <location>
        <begin position="93"/>
        <end position="115"/>
    </location>
</feature>